<dbReference type="Gene3D" id="3.40.50.12780">
    <property type="entry name" value="N-terminal domain of ligase-like"/>
    <property type="match status" value="1"/>
</dbReference>
<protein>
    <submittedName>
        <fullName evidence="3">Crotonobetaine/carnitine-CoA ligase</fullName>
    </submittedName>
</protein>
<sequence>MDGNLGIELPALHPFVGMDVTSALEERSRRYGERPFLVWEPPDGARRTWTYGEFARDVRAVAGGLASRGVRAGDAIVIHLDNSPGFLLVWFACARLGAVAVDLNTRYAEDELAHAVELTGAVGIVTDPRLGLADCPAVTALGWTALLDPATGTVPELVGDPELAPHREADPAAALCVQLTSGTTARPKAALFTHANALWAGRVGALLWRLAPDTIQLVYAPLFHTHALCWQLLPTFWVGGTVVVQPKFSASRFWEVSLRNRCTHTGLLPLLLKVVTSQPVPEHSYRSWIFGLEMPRLDALLGVRIFSAWGQTEVVSTPVVGELDNPVDEGAIGRPAPGYQVRVRRDDGADAGPGETGDLLVGGIRGLSVFAGYLADPAATAAAFEDGWLLTGDRVTVLPSGTLRFASRAKDMLKVSGENVAAAEIERVITTVAGVGQAAVVARPDPVRGEVAVAFVIAAAADPDPDETALQEAVVTACQQQLADFKVPRAVYVVPELPTATLEKVAKGTLRQWAADRHRAESSPPHPEMSR</sequence>
<dbReference type="PANTHER" id="PTHR43767:SF12">
    <property type="entry name" value="AMP-DEPENDENT SYNTHETASE AND LIGASE"/>
    <property type="match status" value="1"/>
</dbReference>
<evidence type="ECO:0000259" key="1">
    <source>
        <dbReference type="Pfam" id="PF00501"/>
    </source>
</evidence>
<dbReference type="EMBL" id="FAOZ01000008">
    <property type="protein sequence ID" value="CUU56674.1"/>
    <property type="molecule type" value="Genomic_DNA"/>
</dbReference>
<dbReference type="InterPro" id="IPR045851">
    <property type="entry name" value="AMP-bd_C_sf"/>
</dbReference>
<dbReference type="InterPro" id="IPR042099">
    <property type="entry name" value="ANL_N_sf"/>
</dbReference>
<organism evidence="3 4">
    <name type="scientific">Parafrankia irregularis</name>
    <dbReference type="NCBI Taxonomy" id="795642"/>
    <lineage>
        <taxon>Bacteria</taxon>
        <taxon>Bacillati</taxon>
        <taxon>Actinomycetota</taxon>
        <taxon>Actinomycetes</taxon>
        <taxon>Frankiales</taxon>
        <taxon>Frankiaceae</taxon>
        <taxon>Parafrankia</taxon>
    </lineage>
</organism>
<evidence type="ECO:0000313" key="3">
    <source>
        <dbReference type="EMBL" id="CUU56674.1"/>
    </source>
</evidence>
<dbReference type="InterPro" id="IPR050237">
    <property type="entry name" value="ATP-dep_AMP-bd_enzyme"/>
</dbReference>
<dbReference type="SUPFAM" id="SSF56801">
    <property type="entry name" value="Acetyl-CoA synthetase-like"/>
    <property type="match status" value="1"/>
</dbReference>
<name>A0A0S4QNR9_9ACTN</name>
<proteinExistence type="predicted"/>
<feature type="domain" description="AMP-dependent synthetase/ligase" evidence="1">
    <location>
        <begin position="24"/>
        <end position="374"/>
    </location>
</feature>
<gene>
    <name evidence="3" type="ORF">Ga0074812_108202</name>
</gene>
<dbReference type="AlphaFoldDB" id="A0A0S4QNR9"/>
<accession>A0A0S4QNR9</accession>
<feature type="domain" description="AMP-binding enzyme C-terminal" evidence="2">
    <location>
        <begin position="424"/>
        <end position="499"/>
    </location>
</feature>
<dbReference type="Pfam" id="PF13193">
    <property type="entry name" value="AMP-binding_C"/>
    <property type="match status" value="1"/>
</dbReference>
<dbReference type="Proteomes" id="UP000198802">
    <property type="component" value="Unassembled WGS sequence"/>
</dbReference>
<dbReference type="RefSeq" id="WP_091277345.1">
    <property type="nucleotide sequence ID" value="NZ_FAOZ01000008.1"/>
</dbReference>
<evidence type="ECO:0000259" key="2">
    <source>
        <dbReference type="Pfam" id="PF13193"/>
    </source>
</evidence>
<dbReference type="Gene3D" id="3.30.300.30">
    <property type="match status" value="1"/>
</dbReference>
<dbReference type="InterPro" id="IPR025110">
    <property type="entry name" value="AMP-bd_C"/>
</dbReference>
<dbReference type="Pfam" id="PF00501">
    <property type="entry name" value="AMP-binding"/>
    <property type="match status" value="1"/>
</dbReference>
<dbReference type="GO" id="GO:0016877">
    <property type="term" value="F:ligase activity, forming carbon-sulfur bonds"/>
    <property type="evidence" value="ECO:0007669"/>
    <property type="project" value="UniProtKB-ARBA"/>
</dbReference>
<reference evidence="4" key="1">
    <citation type="submission" date="2015-11" db="EMBL/GenBank/DDBJ databases">
        <authorList>
            <person name="Varghese N."/>
        </authorList>
    </citation>
    <scope>NUCLEOTIDE SEQUENCE [LARGE SCALE GENOMIC DNA]</scope>
    <source>
        <strain evidence="4">DSM 45899</strain>
    </source>
</reference>
<keyword evidence="3" id="KW-0436">Ligase</keyword>
<dbReference type="PANTHER" id="PTHR43767">
    <property type="entry name" value="LONG-CHAIN-FATTY-ACID--COA LIGASE"/>
    <property type="match status" value="1"/>
</dbReference>
<keyword evidence="4" id="KW-1185">Reference proteome</keyword>
<evidence type="ECO:0000313" key="4">
    <source>
        <dbReference type="Proteomes" id="UP000198802"/>
    </source>
</evidence>
<dbReference type="InterPro" id="IPR000873">
    <property type="entry name" value="AMP-dep_synth/lig_dom"/>
</dbReference>